<dbReference type="Gene3D" id="3.30.360.10">
    <property type="entry name" value="Dihydrodipicolinate Reductase, domain 2"/>
    <property type="match status" value="1"/>
</dbReference>
<evidence type="ECO:0000256" key="9">
    <source>
        <dbReference type="ARBA" id="ARBA00023002"/>
    </source>
</evidence>
<dbReference type="PANTHER" id="PTHR43070">
    <property type="match status" value="1"/>
</dbReference>
<dbReference type="InterPro" id="IPR011147">
    <property type="entry name" value="Bifunc_Aspkin/hSer_DH"/>
</dbReference>
<evidence type="ECO:0000256" key="1">
    <source>
        <dbReference type="ARBA" id="ARBA00001920"/>
    </source>
</evidence>
<dbReference type="GO" id="GO:0009086">
    <property type="term" value="P:methionine biosynthetic process"/>
    <property type="evidence" value="ECO:0007669"/>
    <property type="project" value="UniProtKB-KW"/>
</dbReference>
<feature type="binding site" evidence="14">
    <location>
        <position position="106"/>
    </location>
    <ligand>
        <name>NADPH</name>
        <dbReference type="ChEBI" id="CHEBI:57783"/>
    </ligand>
</feature>
<feature type="binding site" evidence="14">
    <location>
        <position position="191"/>
    </location>
    <ligand>
        <name>L-homoserine</name>
        <dbReference type="ChEBI" id="CHEBI:57476"/>
    </ligand>
</feature>
<keyword evidence="6" id="KW-0028">Amino-acid biosynthesis</keyword>
<dbReference type="EMBL" id="MGEF01000027">
    <property type="protein sequence ID" value="OGL78640.1"/>
    <property type="molecule type" value="Genomic_DNA"/>
</dbReference>
<evidence type="ECO:0000256" key="7">
    <source>
        <dbReference type="ARBA" id="ARBA00022697"/>
    </source>
</evidence>
<comment type="similarity">
    <text evidence="4">Belongs to the homoserine dehydrogenase family.</text>
</comment>
<dbReference type="InterPro" id="IPR036291">
    <property type="entry name" value="NAD(P)-bd_dom_sf"/>
</dbReference>
<dbReference type="Pfam" id="PF00742">
    <property type="entry name" value="Homoserine_dh"/>
    <property type="match status" value="1"/>
</dbReference>
<dbReference type="SUPFAM" id="SSF51735">
    <property type="entry name" value="NAD(P)-binding Rossmann-fold domains"/>
    <property type="match status" value="1"/>
</dbReference>
<dbReference type="Gene3D" id="3.40.50.720">
    <property type="entry name" value="NAD(P)-binding Rossmann-like Domain"/>
    <property type="match status" value="1"/>
</dbReference>
<keyword evidence="8 14" id="KW-0521">NADP</keyword>
<name>A0A1F7UK39_9BACT</name>
<dbReference type="PANTHER" id="PTHR43070:SF3">
    <property type="entry name" value="HOMOSERINE DEHYDROGENASE"/>
    <property type="match status" value="1"/>
</dbReference>
<evidence type="ECO:0000256" key="13">
    <source>
        <dbReference type="PIRSR" id="PIRSR036497-1"/>
    </source>
</evidence>
<dbReference type="UniPathway" id="UPA00050">
    <property type="reaction ID" value="UER00063"/>
</dbReference>
<dbReference type="Pfam" id="PF03447">
    <property type="entry name" value="NAD_binding_3"/>
    <property type="match status" value="1"/>
</dbReference>
<comment type="cofactor">
    <cofactor evidence="1">
        <name>a metal cation</name>
        <dbReference type="ChEBI" id="CHEBI:25213"/>
    </cofactor>
</comment>
<organism evidence="17 18">
    <name type="scientific">Candidatus Uhrbacteria bacterium RIFCSPHIGHO2_12_FULL_54_23</name>
    <dbReference type="NCBI Taxonomy" id="1802397"/>
    <lineage>
        <taxon>Bacteria</taxon>
        <taxon>Candidatus Uhriibacteriota</taxon>
    </lineage>
</organism>
<keyword evidence="10" id="KW-0486">Methionine biosynthesis</keyword>
<dbReference type="FunFam" id="3.30.360.10:FF:000006">
    <property type="entry name" value="Bifunctional aspartokinase/homoserine dehydrogenase"/>
    <property type="match status" value="1"/>
</dbReference>
<dbReference type="GO" id="GO:0050661">
    <property type="term" value="F:NADP binding"/>
    <property type="evidence" value="ECO:0007669"/>
    <property type="project" value="InterPro"/>
</dbReference>
<evidence type="ECO:0000313" key="18">
    <source>
        <dbReference type="Proteomes" id="UP000176604"/>
    </source>
</evidence>
<dbReference type="STRING" id="1802397.A3J43_02320"/>
<feature type="domain" description="Aspartate/homoserine dehydrogenase NAD-binding" evidence="16">
    <location>
        <begin position="10"/>
        <end position="123"/>
    </location>
</feature>
<proteinExistence type="inferred from homology"/>
<dbReference type="InterPro" id="IPR005106">
    <property type="entry name" value="Asp/hSer_DH_NAD-bd"/>
</dbReference>
<gene>
    <name evidence="17" type="ORF">A3J43_02320</name>
</gene>
<dbReference type="InterPro" id="IPR001342">
    <property type="entry name" value="HDH_cat"/>
</dbReference>
<comment type="caution">
    <text evidence="17">The sequence shown here is derived from an EMBL/GenBank/DDBJ whole genome shotgun (WGS) entry which is preliminary data.</text>
</comment>
<accession>A0A1F7UK39</accession>
<evidence type="ECO:0000256" key="5">
    <source>
        <dbReference type="ARBA" id="ARBA00013213"/>
    </source>
</evidence>
<dbReference type="GO" id="GO:0004412">
    <property type="term" value="F:homoserine dehydrogenase activity"/>
    <property type="evidence" value="ECO:0007669"/>
    <property type="project" value="UniProtKB-EC"/>
</dbReference>
<evidence type="ECO:0000256" key="3">
    <source>
        <dbReference type="ARBA" id="ARBA00005062"/>
    </source>
</evidence>
<evidence type="ECO:0000256" key="12">
    <source>
        <dbReference type="ARBA" id="ARBA00049031"/>
    </source>
</evidence>
<keyword evidence="9" id="KW-0560">Oxidoreductase</keyword>
<comment type="catalytic activity">
    <reaction evidence="12">
        <text>L-homoserine + NAD(+) = L-aspartate 4-semialdehyde + NADH + H(+)</text>
        <dbReference type="Rhea" id="RHEA:15757"/>
        <dbReference type="ChEBI" id="CHEBI:15378"/>
        <dbReference type="ChEBI" id="CHEBI:57476"/>
        <dbReference type="ChEBI" id="CHEBI:57540"/>
        <dbReference type="ChEBI" id="CHEBI:57945"/>
        <dbReference type="ChEBI" id="CHEBI:537519"/>
        <dbReference type="EC" id="1.1.1.3"/>
    </reaction>
    <physiologicalReaction direction="right-to-left" evidence="12">
        <dbReference type="Rhea" id="RHEA:15759"/>
    </physiologicalReaction>
</comment>
<feature type="binding site" evidence="14">
    <location>
        <begin position="10"/>
        <end position="15"/>
    </location>
    <ligand>
        <name>NADP(+)</name>
        <dbReference type="ChEBI" id="CHEBI:58349"/>
    </ligand>
</feature>
<evidence type="ECO:0000256" key="8">
    <source>
        <dbReference type="ARBA" id="ARBA00022857"/>
    </source>
</evidence>
<evidence type="ECO:0000256" key="4">
    <source>
        <dbReference type="ARBA" id="ARBA00006753"/>
    </source>
</evidence>
<dbReference type="UniPathway" id="UPA00051">
    <property type="reaction ID" value="UER00465"/>
</dbReference>
<dbReference type="Proteomes" id="UP000176604">
    <property type="component" value="Unassembled WGS sequence"/>
</dbReference>
<evidence type="ECO:0000259" key="16">
    <source>
        <dbReference type="Pfam" id="PF03447"/>
    </source>
</evidence>
<evidence type="ECO:0000256" key="14">
    <source>
        <dbReference type="PIRSR" id="PIRSR036497-2"/>
    </source>
</evidence>
<evidence type="ECO:0000256" key="2">
    <source>
        <dbReference type="ARBA" id="ARBA00005056"/>
    </source>
</evidence>
<dbReference type="GO" id="GO:0009090">
    <property type="term" value="P:homoserine biosynthetic process"/>
    <property type="evidence" value="ECO:0007669"/>
    <property type="project" value="UniProtKB-ARBA"/>
</dbReference>
<evidence type="ECO:0000256" key="11">
    <source>
        <dbReference type="ARBA" id="ARBA00048841"/>
    </source>
</evidence>
<dbReference type="InterPro" id="IPR022697">
    <property type="entry name" value="HDH_short"/>
</dbReference>
<comment type="pathway">
    <text evidence="3">Amino-acid biosynthesis; L-methionine biosynthesis via de novo pathway; L-homoserine from L-aspartate: step 3/3.</text>
</comment>
<evidence type="ECO:0000256" key="6">
    <source>
        <dbReference type="ARBA" id="ARBA00022605"/>
    </source>
</evidence>
<sequence>MRPIPLLQLGHGTIGKELFHQISLQRATLRSTHGIDLAYCAVATSKEITRYDQGHARHSPYTGWNQLRPLLKELPHAIVIDVTAAPLTDIHQEILTAGGKVVTSNKKPLAGTMNAYHALHADTRRYRYETTVGAGLPVISTLQDLIATGDEIEEIQGAFSGTLGYVCAELGKQKKPFSQIVAEAKEKGYTEPHPQDDLGGIDVARKALILAREIGVRLELSDICVQGLTPDEIAGVQDVPSYLIRLKNLDEEYARRVRVWKQKKSEPRFVARMTREKVTIGLEGVPADSPLGRLQGPDNLILLRTQRYHDRPLVIQGPGAGAAVTAAGVFADILKVCTLFT</sequence>
<reference evidence="17 18" key="1">
    <citation type="journal article" date="2016" name="Nat. Commun.">
        <title>Thousands of microbial genomes shed light on interconnected biogeochemical processes in an aquifer system.</title>
        <authorList>
            <person name="Anantharaman K."/>
            <person name="Brown C.T."/>
            <person name="Hug L.A."/>
            <person name="Sharon I."/>
            <person name="Castelle C.J."/>
            <person name="Probst A.J."/>
            <person name="Thomas B.C."/>
            <person name="Singh A."/>
            <person name="Wilkins M.J."/>
            <person name="Karaoz U."/>
            <person name="Brodie E.L."/>
            <person name="Williams K.H."/>
            <person name="Hubbard S.S."/>
            <person name="Banfield J.F."/>
        </authorList>
    </citation>
    <scope>NUCLEOTIDE SEQUENCE [LARGE SCALE GENOMIC DNA]</scope>
</reference>
<dbReference type="AlphaFoldDB" id="A0A1F7UK39"/>
<dbReference type="PIRSF" id="PIRSF036497">
    <property type="entry name" value="HDH_short"/>
    <property type="match status" value="1"/>
</dbReference>
<feature type="domain" description="Homoserine dehydrogenase catalytic" evidence="15">
    <location>
        <begin position="137"/>
        <end position="334"/>
    </location>
</feature>
<comment type="catalytic activity">
    <reaction evidence="11">
        <text>L-homoserine + NADP(+) = L-aspartate 4-semialdehyde + NADPH + H(+)</text>
        <dbReference type="Rhea" id="RHEA:15761"/>
        <dbReference type="ChEBI" id="CHEBI:15378"/>
        <dbReference type="ChEBI" id="CHEBI:57476"/>
        <dbReference type="ChEBI" id="CHEBI:57783"/>
        <dbReference type="ChEBI" id="CHEBI:58349"/>
        <dbReference type="ChEBI" id="CHEBI:537519"/>
        <dbReference type="EC" id="1.1.1.3"/>
    </reaction>
    <physiologicalReaction direction="right-to-left" evidence="11">
        <dbReference type="Rhea" id="RHEA:15763"/>
    </physiologicalReaction>
</comment>
<keyword evidence="7" id="KW-0791">Threonine biosynthesis</keyword>
<evidence type="ECO:0000259" key="15">
    <source>
        <dbReference type="Pfam" id="PF00742"/>
    </source>
</evidence>
<feature type="active site" description="Proton donor" evidence="13">
    <location>
        <position position="206"/>
    </location>
</feature>
<evidence type="ECO:0000256" key="10">
    <source>
        <dbReference type="ARBA" id="ARBA00023167"/>
    </source>
</evidence>
<protein>
    <recommendedName>
        <fullName evidence="5">homoserine dehydrogenase</fullName>
        <ecNumber evidence="5">1.1.1.3</ecNumber>
    </recommendedName>
</protein>
<dbReference type="SUPFAM" id="SSF55347">
    <property type="entry name" value="Glyceraldehyde-3-phosphate dehydrogenase-like, C-terminal domain"/>
    <property type="match status" value="1"/>
</dbReference>
<evidence type="ECO:0000313" key="17">
    <source>
        <dbReference type="EMBL" id="OGL78640.1"/>
    </source>
</evidence>
<comment type="pathway">
    <text evidence="2">Amino-acid biosynthesis; L-threonine biosynthesis; L-threonine from L-aspartate: step 3/5.</text>
</comment>
<dbReference type="EC" id="1.1.1.3" evidence="5"/>
<dbReference type="GO" id="GO:0009089">
    <property type="term" value="P:lysine biosynthetic process via diaminopimelate"/>
    <property type="evidence" value="ECO:0007669"/>
    <property type="project" value="UniProtKB-ARBA"/>
</dbReference>
<dbReference type="GO" id="GO:0009088">
    <property type="term" value="P:threonine biosynthetic process"/>
    <property type="evidence" value="ECO:0007669"/>
    <property type="project" value="UniProtKB-UniPathway"/>
</dbReference>